<dbReference type="RefSeq" id="WP_223228095.1">
    <property type="nucleotide sequence ID" value="NZ_FNIO01000006.1"/>
</dbReference>
<accession>A0A1H0KGC9</accession>
<evidence type="ECO:0000313" key="2">
    <source>
        <dbReference type="Proteomes" id="UP000324252"/>
    </source>
</evidence>
<name>A0A1H0KGC9_9RHOB</name>
<sequence>MHLIKEIGGLDALRLCTSTVAQAILLVTCLVGEASAASCLPPPRPFVPSDSEAAQAYADLIRSDFELYIRDIQSYFRCLEEERARAFEEAREVSQDYGRFLELMDE</sequence>
<gene>
    <name evidence="1" type="ORF">SAMN05444142_10741</name>
</gene>
<protein>
    <submittedName>
        <fullName evidence="1">Uncharacterized protein</fullName>
    </submittedName>
</protein>
<dbReference type="EMBL" id="FQZZ01000007">
    <property type="protein sequence ID" value="SHK62940.1"/>
    <property type="molecule type" value="Genomic_DNA"/>
</dbReference>
<dbReference type="AlphaFoldDB" id="A0A1H0KGC9"/>
<proteinExistence type="predicted"/>
<evidence type="ECO:0000313" key="1">
    <source>
        <dbReference type="EMBL" id="SHK62940.1"/>
    </source>
</evidence>
<dbReference type="Proteomes" id="UP000324252">
    <property type="component" value="Unassembled WGS sequence"/>
</dbReference>
<keyword evidence="2" id="KW-1185">Reference proteome</keyword>
<reference evidence="1 2" key="1">
    <citation type="submission" date="2016-11" db="EMBL/GenBank/DDBJ databases">
        <authorList>
            <person name="Varghese N."/>
            <person name="Submissions S."/>
        </authorList>
    </citation>
    <scope>NUCLEOTIDE SEQUENCE [LARGE SCALE GENOMIC DNA]</scope>
    <source>
        <strain evidence="1 2">DSM 29620</strain>
    </source>
</reference>
<organism evidence="1 2">
    <name type="scientific">Lutimaribacter pacificus</name>
    <dbReference type="NCBI Taxonomy" id="391948"/>
    <lineage>
        <taxon>Bacteria</taxon>
        <taxon>Pseudomonadati</taxon>
        <taxon>Pseudomonadota</taxon>
        <taxon>Alphaproteobacteria</taxon>
        <taxon>Rhodobacterales</taxon>
        <taxon>Roseobacteraceae</taxon>
        <taxon>Lutimaribacter</taxon>
    </lineage>
</organism>